<dbReference type="EMBL" id="JARBDR010000903">
    <property type="protein sequence ID" value="KAJ8304335.1"/>
    <property type="molecule type" value="Genomic_DNA"/>
</dbReference>
<dbReference type="InterPro" id="IPR036770">
    <property type="entry name" value="Ankyrin_rpt-contain_sf"/>
</dbReference>
<feature type="coiled-coil region" evidence="1">
    <location>
        <begin position="2"/>
        <end position="29"/>
    </location>
</feature>
<proteinExistence type="predicted"/>
<dbReference type="Proteomes" id="UP001217089">
    <property type="component" value="Unassembled WGS sequence"/>
</dbReference>
<sequence>MKLRFKQSNEKMQEHINRIERRQALTEKRIQQLQSGVGDKPVILNTCELIDIFEVHNDNFLHMVDSFDSSIFRRYRSTAILSPYDLLYDSRLEWKIQLCTLLRFSKCPDFMISEEPQVEVEEALNYAFLSVAASDKETFDNILAAHILLTKGANINFMNPEGKTALHLATIKKKSIFCRWLLAQKQFEFSNKAYIMFLSFAINLNAKDILRSIAWFICRKLHKQYHKYCIYLDVWPGYRCHAPPYTSRLSETDMHLIAQYKEMNCEKIKEMHGIKVEWRDKDLVSSEGKYISFIEDTSSVQSVKTTNRLIQNKTVADLFKRHSNLNVVSPSTVKSQNFHDIKSRSIKSQLCIALYCRIKGFIPLDEQPFPSSINGIPTDVREGYCTFGGCGPKDVQQNLKIGCCIGPSNDITSGTLGGFVEIDNTTCFITCAHIIFDLHELSSNQCSRIVSVVQPTLPNSPHTQAQRTVGSVKNVVFSPDDHNRISVDAALVTLNTRCPSDGKFSRGDELQHKSTGYKAKRSPAFNNGRIMQTIKKKHRRKQVIKFGAESGLTIGSLNLCETHVRMENRDLVLKDYFHGTNTEKKFIMYHQYEVFSSRNTPFFVPGDSGAFVFMTVDKRTNDLQCIGMAIGQTSHITCLVTPIGALLESFGLPLQLKEFDVQMDNKKCKKKTPVSSSDNTQGLATSVQLDKMFEGFMNTFKAEMQTVKKEMKDDIGIVKQEIDSISNRLDCIENKLQNE</sequence>
<dbReference type="Gene3D" id="1.25.40.20">
    <property type="entry name" value="Ankyrin repeat-containing domain"/>
    <property type="match status" value="1"/>
</dbReference>
<organism evidence="2 3">
    <name type="scientific">Tegillarca granosa</name>
    <name type="common">Malaysian cockle</name>
    <name type="synonym">Anadara granosa</name>
    <dbReference type="NCBI Taxonomy" id="220873"/>
    <lineage>
        <taxon>Eukaryota</taxon>
        <taxon>Metazoa</taxon>
        <taxon>Spiralia</taxon>
        <taxon>Lophotrochozoa</taxon>
        <taxon>Mollusca</taxon>
        <taxon>Bivalvia</taxon>
        <taxon>Autobranchia</taxon>
        <taxon>Pteriomorphia</taxon>
        <taxon>Arcoida</taxon>
        <taxon>Arcoidea</taxon>
        <taxon>Arcidae</taxon>
        <taxon>Tegillarca</taxon>
    </lineage>
</organism>
<keyword evidence="3" id="KW-1185">Reference proteome</keyword>
<name>A0ABQ9ELP5_TEGGR</name>
<comment type="caution">
    <text evidence="2">The sequence shown here is derived from an EMBL/GenBank/DDBJ whole genome shotgun (WGS) entry which is preliminary data.</text>
</comment>
<gene>
    <name evidence="2" type="ORF">KUTeg_017918</name>
</gene>
<keyword evidence="1" id="KW-0175">Coiled coil</keyword>
<reference evidence="2 3" key="1">
    <citation type="submission" date="2022-12" db="EMBL/GenBank/DDBJ databases">
        <title>Chromosome-level genome of Tegillarca granosa.</title>
        <authorList>
            <person name="Kim J."/>
        </authorList>
    </citation>
    <scope>NUCLEOTIDE SEQUENCE [LARGE SCALE GENOMIC DNA]</scope>
    <source>
        <strain evidence="2">Teg-2019</strain>
        <tissue evidence="2">Adductor muscle</tissue>
    </source>
</reference>
<accession>A0ABQ9ELP5</accession>
<dbReference type="SUPFAM" id="SSF48403">
    <property type="entry name" value="Ankyrin repeat"/>
    <property type="match status" value="1"/>
</dbReference>
<evidence type="ECO:0008006" key="4">
    <source>
        <dbReference type="Google" id="ProtNLM"/>
    </source>
</evidence>
<evidence type="ECO:0000313" key="2">
    <source>
        <dbReference type="EMBL" id="KAJ8304335.1"/>
    </source>
</evidence>
<evidence type="ECO:0000256" key="1">
    <source>
        <dbReference type="SAM" id="Coils"/>
    </source>
</evidence>
<protein>
    <recommendedName>
        <fullName evidence="4">ANK_REP_REGION domain-containing protein</fullName>
    </recommendedName>
</protein>
<evidence type="ECO:0000313" key="3">
    <source>
        <dbReference type="Proteomes" id="UP001217089"/>
    </source>
</evidence>